<evidence type="ECO:0000313" key="1">
    <source>
        <dbReference type="EMBL" id="VUX47393.1"/>
    </source>
</evidence>
<dbReference type="AlphaFoldDB" id="A0A564WII6"/>
<reference evidence="1" key="1">
    <citation type="submission" date="2018-11" db="EMBL/GenBank/DDBJ databases">
        <authorList>
            <person name="Onetto C."/>
        </authorList>
    </citation>
    <scope>NUCLEOTIDE SEQUENCE [LARGE SCALE GENOMIC DNA]</scope>
</reference>
<accession>A0A564WII6</accession>
<comment type="caution">
    <text evidence="1">The sequence shown here is derived from an EMBL/GenBank/DDBJ whole genome shotgun (WGS) entry which is preliminary data.</text>
</comment>
<keyword evidence="2" id="KW-1185">Reference proteome</keyword>
<gene>
    <name evidence="1" type="ORF">DF3PA_50040</name>
</gene>
<organism evidence="1 2">
    <name type="scientific">Candidatus Defluviicoccus seviourii</name>
    <dbReference type="NCBI Taxonomy" id="2565273"/>
    <lineage>
        <taxon>Bacteria</taxon>
        <taxon>Pseudomonadati</taxon>
        <taxon>Pseudomonadota</taxon>
        <taxon>Alphaproteobacteria</taxon>
        <taxon>Rhodospirillales</taxon>
        <taxon>Rhodospirillaceae</taxon>
        <taxon>Defluviicoccus</taxon>
    </lineage>
</organism>
<dbReference type="EMBL" id="UXAT02000045">
    <property type="protein sequence ID" value="VUX47393.1"/>
    <property type="molecule type" value="Genomic_DNA"/>
</dbReference>
<sequence length="66" mass="7337">MPSRAMAHTAGPGRKNRLFEPIHVCGYGGRMPRRRVVAVNGRARVLRAPPEGGVAQFRRVRLVFAQ</sequence>
<evidence type="ECO:0000313" key="2">
    <source>
        <dbReference type="Proteomes" id="UP000326641"/>
    </source>
</evidence>
<dbReference type="Proteomes" id="UP000326641">
    <property type="component" value="Unassembled WGS sequence"/>
</dbReference>
<protein>
    <submittedName>
        <fullName evidence="1">Uncharacterized protein</fullName>
    </submittedName>
</protein>
<name>A0A564WII6_9PROT</name>
<proteinExistence type="predicted"/>